<evidence type="ECO:0000256" key="1">
    <source>
        <dbReference type="ARBA" id="ARBA00008694"/>
    </source>
</evidence>
<dbReference type="Gene3D" id="3.40.630.30">
    <property type="match status" value="1"/>
</dbReference>
<dbReference type="SUPFAM" id="SSF55729">
    <property type="entry name" value="Acyl-CoA N-acyltransferases (Nat)"/>
    <property type="match status" value="1"/>
</dbReference>
<dbReference type="InterPro" id="IPR016181">
    <property type="entry name" value="Acyl_CoA_acyltransferase"/>
</dbReference>
<evidence type="ECO:0000313" key="6">
    <source>
        <dbReference type="Proteomes" id="UP000001937"/>
    </source>
</evidence>
<dbReference type="EMBL" id="CP000249">
    <property type="protein sequence ID" value="ABD13104.1"/>
    <property type="molecule type" value="Genomic_DNA"/>
</dbReference>
<dbReference type="AlphaFoldDB" id="Q2J6I8"/>
<dbReference type="PANTHER" id="PTHR10545:SF29">
    <property type="entry name" value="GH14572P-RELATED"/>
    <property type="match status" value="1"/>
</dbReference>
<dbReference type="GO" id="GO:0008080">
    <property type="term" value="F:N-acetyltransferase activity"/>
    <property type="evidence" value="ECO:0007669"/>
    <property type="project" value="TreeGrafter"/>
</dbReference>
<dbReference type="FunFam" id="3.40.630.30:FF:000064">
    <property type="entry name" value="GNAT family acetyltransferase"/>
    <property type="match status" value="1"/>
</dbReference>
<dbReference type="InterPro" id="IPR000182">
    <property type="entry name" value="GNAT_dom"/>
</dbReference>
<dbReference type="eggNOG" id="COG0456">
    <property type="taxonomic scope" value="Bacteria"/>
</dbReference>
<dbReference type="Proteomes" id="UP000001937">
    <property type="component" value="Chromosome"/>
</dbReference>
<organism evidence="5 6">
    <name type="scientific">Frankia casuarinae (strain DSM 45818 / CECT 9043 / HFP020203 / CcI3)</name>
    <dbReference type="NCBI Taxonomy" id="106370"/>
    <lineage>
        <taxon>Bacteria</taxon>
        <taxon>Bacillati</taxon>
        <taxon>Actinomycetota</taxon>
        <taxon>Actinomycetes</taxon>
        <taxon>Frankiales</taxon>
        <taxon>Frankiaceae</taxon>
        <taxon>Frankia</taxon>
    </lineage>
</organism>
<protein>
    <submittedName>
        <fullName evidence="5">GCN5-related N-acetyltransferase</fullName>
    </submittedName>
</protein>
<proteinExistence type="inferred from homology"/>
<comment type="similarity">
    <text evidence="1">Belongs to the acetyltransferase family.</text>
</comment>
<name>Q2J6I8_FRACC</name>
<evidence type="ECO:0000259" key="4">
    <source>
        <dbReference type="PROSITE" id="PS51186"/>
    </source>
</evidence>
<dbReference type="PANTHER" id="PTHR10545">
    <property type="entry name" value="DIAMINE N-ACETYLTRANSFERASE"/>
    <property type="match status" value="1"/>
</dbReference>
<dbReference type="OrthoDB" id="9805924at2"/>
<feature type="domain" description="N-acetyltransferase" evidence="4">
    <location>
        <begin position="1"/>
        <end position="168"/>
    </location>
</feature>
<gene>
    <name evidence="5" type="ordered locus">Francci3_3753</name>
</gene>
<dbReference type="KEGG" id="fra:Francci3_3753"/>
<dbReference type="InterPro" id="IPR051016">
    <property type="entry name" value="Diverse_Substrate_AcTransf"/>
</dbReference>
<sequence>MIRVAGPGDVEVVHRLVTELAAYEKEPAAVAMTPADLDTALFGPVPAAHCLVATTDHLAGDPTPPQVAAPPQVVGFALWHPTFSTWTGQTGMYLVDLFVRPNHRRRGYGQALLTTLATICADRGYRRMEWAVLDWNAPAQAFYRSLGAGPIEGWTTWRMDADAITTLAGVGTGSAAADDRLSRRPPKPTTA</sequence>
<evidence type="ECO:0000256" key="2">
    <source>
        <dbReference type="ARBA" id="ARBA00022679"/>
    </source>
</evidence>
<dbReference type="HOGENOM" id="CLU_013985_41_2_11"/>
<evidence type="ECO:0000313" key="5">
    <source>
        <dbReference type="EMBL" id="ABD13104.1"/>
    </source>
</evidence>
<dbReference type="STRING" id="106370.Francci3_3753"/>
<dbReference type="RefSeq" id="WP_011438128.1">
    <property type="nucleotide sequence ID" value="NC_007777.1"/>
</dbReference>
<accession>Q2J6I8</accession>
<evidence type="ECO:0000256" key="3">
    <source>
        <dbReference type="ARBA" id="ARBA00023315"/>
    </source>
</evidence>
<keyword evidence="2" id="KW-0808">Transferase</keyword>
<dbReference type="PROSITE" id="PS51186">
    <property type="entry name" value="GNAT"/>
    <property type="match status" value="1"/>
</dbReference>
<dbReference type="CDD" id="cd04301">
    <property type="entry name" value="NAT_SF"/>
    <property type="match status" value="1"/>
</dbReference>
<keyword evidence="3" id="KW-0012">Acyltransferase</keyword>
<dbReference type="Pfam" id="PF00583">
    <property type="entry name" value="Acetyltransf_1"/>
    <property type="match status" value="1"/>
</dbReference>
<keyword evidence="6" id="KW-1185">Reference proteome</keyword>
<dbReference type="PhylomeDB" id="Q2J6I8"/>
<reference evidence="5 6" key="1">
    <citation type="journal article" date="2007" name="Genome Res.">
        <title>Genome characteristics of facultatively symbiotic Frankia sp. strains reflect host range and host plant biogeography.</title>
        <authorList>
            <person name="Normand P."/>
            <person name="Lapierre P."/>
            <person name="Tisa L.S."/>
            <person name="Gogarten J.P."/>
            <person name="Alloisio N."/>
            <person name="Bagnarol E."/>
            <person name="Bassi C.A."/>
            <person name="Berry A.M."/>
            <person name="Bickhart D.M."/>
            <person name="Choisne N."/>
            <person name="Couloux A."/>
            <person name="Cournoyer B."/>
            <person name="Cruveiller S."/>
            <person name="Daubin V."/>
            <person name="Demange N."/>
            <person name="Francino M.P."/>
            <person name="Goltsman E."/>
            <person name="Huang Y."/>
            <person name="Kopp O.R."/>
            <person name="Labarre L."/>
            <person name="Lapidus A."/>
            <person name="Lavire C."/>
            <person name="Marechal J."/>
            <person name="Martinez M."/>
            <person name="Mastronunzio J.E."/>
            <person name="Mullin B.C."/>
            <person name="Niemann J."/>
            <person name="Pujic P."/>
            <person name="Rawnsley T."/>
            <person name="Rouy Z."/>
            <person name="Schenowitz C."/>
            <person name="Sellstedt A."/>
            <person name="Tavares F."/>
            <person name="Tomkins J.P."/>
            <person name="Vallenet D."/>
            <person name="Valverde C."/>
            <person name="Wall L.G."/>
            <person name="Wang Y."/>
            <person name="Medigue C."/>
            <person name="Benson D.R."/>
        </authorList>
    </citation>
    <scope>NUCLEOTIDE SEQUENCE [LARGE SCALE GENOMIC DNA]</scope>
    <source>
        <strain evidence="6">DSM 45818 / CECT 9043 / CcI3</strain>
    </source>
</reference>